<dbReference type="EMBL" id="CAJOBF010002317">
    <property type="protein sequence ID" value="CAF4026068.1"/>
    <property type="molecule type" value="Genomic_DNA"/>
</dbReference>
<evidence type="ECO:0000313" key="2">
    <source>
        <dbReference type="EMBL" id="CAF4026068.1"/>
    </source>
</evidence>
<evidence type="ECO:0000313" key="5">
    <source>
        <dbReference type="Proteomes" id="UP000663866"/>
    </source>
</evidence>
<name>A0A816MEC2_9BILA</name>
<keyword evidence="5" id="KW-1185">Reference proteome</keyword>
<accession>A0A816MEC2</accession>
<dbReference type="Proteomes" id="UP000681720">
    <property type="component" value="Unassembled WGS sequence"/>
</dbReference>
<proteinExistence type="predicted"/>
<dbReference type="Proteomes" id="UP000663842">
    <property type="component" value="Unassembled WGS sequence"/>
</dbReference>
<reference evidence="1" key="1">
    <citation type="submission" date="2021-02" db="EMBL/GenBank/DDBJ databases">
        <authorList>
            <person name="Nowell W R."/>
        </authorList>
    </citation>
    <scope>NUCLEOTIDE SEQUENCE</scope>
</reference>
<gene>
    <name evidence="4" type="ORF">GIL414_LOCUS73949</name>
    <name evidence="3" type="ORF">OVN521_LOCUS34265</name>
    <name evidence="2" type="ORF">UXM345_LOCUS17679</name>
    <name evidence="1" type="ORF">XDN619_LOCUS2749</name>
</gene>
<protein>
    <submittedName>
        <fullName evidence="1">Uncharacterized protein</fullName>
    </submittedName>
</protein>
<evidence type="ECO:0000313" key="1">
    <source>
        <dbReference type="EMBL" id="CAF1988794.1"/>
    </source>
</evidence>
<sequence length="96" mass="11131">MDIYGKSICNEINEADIELERSRSFSCKLNRPILNEILREAIAQKFTEETIQQLTGAVIVKVYNIIFNNHWLIRRAFDPGGVLMLRTRLVSMNIFS</sequence>
<organism evidence="1 6">
    <name type="scientific">Rotaria magnacalcarata</name>
    <dbReference type="NCBI Taxonomy" id="392030"/>
    <lineage>
        <taxon>Eukaryota</taxon>
        <taxon>Metazoa</taxon>
        <taxon>Spiralia</taxon>
        <taxon>Gnathifera</taxon>
        <taxon>Rotifera</taxon>
        <taxon>Eurotatoria</taxon>
        <taxon>Bdelloidea</taxon>
        <taxon>Philodinida</taxon>
        <taxon>Philodinidae</taxon>
        <taxon>Rotaria</taxon>
    </lineage>
</organism>
<comment type="caution">
    <text evidence="1">The sequence shown here is derived from an EMBL/GenBank/DDBJ whole genome shotgun (WGS) entry which is preliminary data.</text>
</comment>
<dbReference type="EMBL" id="CAJNRG010000249">
    <property type="protein sequence ID" value="CAF1988794.1"/>
    <property type="molecule type" value="Genomic_DNA"/>
</dbReference>
<dbReference type="EMBL" id="CAJOBJ010339757">
    <property type="protein sequence ID" value="CAF5193641.1"/>
    <property type="molecule type" value="Genomic_DNA"/>
</dbReference>
<dbReference type="Proteomes" id="UP000663887">
    <property type="component" value="Unassembled WGS sequence"/>
</dbReference>
<dbReference type="Proteomes" id="UP000663866">
    <property type="component" value="Unassembled WGS sequence"/>
</dbReference>
<dbReference type="AlphaFoldDB" id="A0A816MEC2"/>
<dbReference type="EMBL" id="CAJOBG010039808">
    <property type="protein sequence ID" value="CAF4390556.1"/>
    <property type="molecule type" value="Genomic_DNA"/>
</dbReference>
<evidence type="ECO:0000313" key="6">
    <source>
        <dbReference type="Proteomes" id="UP000663887"/>
    </source>
</evidence>
<evidence type="ECO:0000313" key="4">
    <source>
        <dbReference type="EMBL" id="CAF5193641.1"/>
    </source>
</evidence>
<evidence type="ECO:0000313" key="3">
    <source>
        <dbReference type="EMBL" id="CAF4390556.1"/>
    </source>
</evidence>